<sequence length="1264" mass="142169">MVLCSTRKTEGRSQDWGTSPCCGPNCLRRNCKWLNTFIVGTLVCLLITTRQFPETSPSINVSHHIHSPASFFDIIEYDRFLFPFHNIQGADGLQYVTIEWANYTFQHGLSRQHIVDPFGVSAKFHRRYVSEYAVDDPLQQQRQLQAYEPVLTAISADGALTGILAHHCPMQDRLEEDNLENKPVADPLVPRNYICFIELRVYDNKKGQFLGRYDYALPGKDTRIMGFSLHAPEEGATRLSQYRLTMLSWNRYPADYEVCRCKDDTGCILEPWSAVCHRNQFSLAKSDVYVWSSWIGLCHRRRKECDLSLCVEDCSHITIPTNSRWSCTPAADAADCWEVPAIPGTLGGRASVAAVWLEPTEAPQDLDKEFKRPTQPWQNSIILYPDNPYFNRAHMFKCSQGGKAAHRGIFQVDVGATFENTRFPRTARVLRSCSLREYEDGSPPTILELPAGEGACGGCESWGVVTDTRCTGFTSWCVASYGSRTPGIYLNGKFEREGTMFLNTWDLAGYASRELGDYRYANLRAAQVFSVESSTGDNSFTSLMFDIFYVIDFLTPSHHMRWGPVAMSELRVARCQQKEENMRVSFTLLKHDTLRRAWAPEILNLQAFKEISGVVIFSEDTIEQTSSFMIYNQETLGIASTFDTVISPVASLATGSRSYGNRWVKATGSGANSLSPAAAVRLGQMTPIDNEVTGGQIWAGPRFTDELSKKPRHALAMTAQLLKTCSHSRLEPTFETAPCVETCHKGLVFKLLDGAETEPSCKTFARHGQLVLFPCSNGNCSYVPFKLPQPASESFTSAVLSAAVDKNVLTSGPTFAGNTSTSSTFHFEGLADVWEIIAVFERKVSQQRDDLFFIFHHTKGQEAVRLKGGIGGDLAVPLAGPLQKGLYEAKDGAVYKWSEMDVRGVRSISVRYRTKGDYPATLREIQLKGKVENCPSHGFFADSSCPLVEFRPTSVEELDCQGEWGEWSMCDYQCRSTRFFTIKRKPRLGGKPCLLFEKRPCEGRPFCDTRHYRHNDGHYIGPDILLQNKRRDCKTHLSEWSDCVNCRQLRYTHIIMHAALDGNACPEERFEMRFCNPACEQWFLQGAASTPAPVTTKWTTRSTRRTTRVFTRTTSTKEGPATLGGMAWYYIVAIAAINLCVVLTILGTAWCMVQRRHKKLSDEMQQQESRELAEAEEEARRAEASALAAQMAASRATTDINPLKGRPSARHEERDVTIHFTKYSSATFKQRANNTKKRKSRKHNVEAAVLRAPCSREDLFEPLP</sequence>
<keyword evidence="2" id="KW-0472">Membrane</keyword>
<feature type="region of interest" description="Disordered" evidence="1">
    <location>
        <begin position="1094"/>
        <end position="1113"/>
    </location>
</feature>
<dbReference type="SMART" id="SM00209">
    <property type="entry name" value="TSP1"/>
    <property type="match status" value="2"/>
</dbReference>
<evidence type="ECO:0000256" key="1">
    <source>
        <dbReference type="SAM" id="MobiDB-lite"/>
    </source>
</evidence>
<feature type="compositionally biased region" description="Basic and acidic residues" evidence="1">
    <location>
        <begin position="1168"/>
        <end position="1183"/>
    </location>
</feature>
<evidence type="ECO:0008006" key="5">
    <source>
        <dbReference type="Google" id="ProtNLM"/>
    </source>
</evidence>
<dbReference type="PROSITE" id="PS50092">
    <property type="entry name" value="TSP1"/>
    <property type="match status" value="2"/>
</dbReference>
<dbReference type="EMBL" id="NWUJ01000002">
    <property type="protein sequence ID" value="PFH37138.1"/>
    <property type="molecule type" value="Genomic_DNA"/>
</dbReference>
<dbReference type="RefSeq" id="XP_029221147.1">
    <property type="nucleotide sequence ID" value="XM_029362182.1"/>
</dbReference>
<feature type="region of interest" description="Disordered" evidence="1">
    <location>
        <begin position="1164"/>
        <end position="1215"/>
    </location>
</feature>
<dbReference type="Proteomes" id="UP000224006">
    <property type="component" value="Chromosome II"/>
</dbReference>
<dbReference type="InterPro" id="IPR000884">
    <property type="entry name" value="TSP1_rpt"/>
</dbReference>
<evidence type="ECO:0000313" key="4">
    <source>
        <dbReference type="Proteomes" id="UP000224006"/>
    </source>
</evidence>
<dbReference type="VEuPathDB" id="ToxoDB:BESB_035960"/>
<organism evidence="3 4">
    <name type="scientific">Besnoitia besnoiti</name>
    <name type="common">Apicomplexan protozoan</name>
    <dbReference type="NCBI Taxonomy" id="94643"/>
    <lineage>
        <taxon>Eukaryota</taxon>
        <taxon>Sar</taxon>
        <taxon>Alveolata</taxon>
        <taxon>Apicomplexa</taxon>
        <taxon>Conoidasida</taxon>
        <taxon>Coccidia</taxon>
        <taxon>Eucoccidiorida</taxon>
        <taxon>Eimeriorina</taxon>
        <taxon>Sarcocystidae</taxon>
        <taxon>Besnoitia</taxon>
    </lineage>
</organism>
<dbReference type="OrthoDB" id="331116at2759"/>
<keyword evidence="2" id="KW-0812">Transmembrane</keyword>
<feature type="compositionally biased region" description="Low complexity" evidence="1">
    <location>
        <begin position="1184"/>
        <end position="1196"/>
    </location>
</feature>
<evidence type="ECO:0000313" key="3">
    <source>
        <dbReference type="EMBL" id="PFH37138.1"/>
    </source>
</evidence>
<comment type="caution">
    <text evidence="3">The sequence shown here is derived from an EMBL/GenBank/DDBJ whole genome shotgun (WGS) entry which is preliminary data.</text>
</comment>
<dbReference type="GeneID" id="40308577"/>
<feature type="transmembrane region" description="Helical" evidence="2">
    <location>
        <begin position="1127"/>
        <end position="1153"/>
    </location>
</feature>
<reference evidence="3 4" key="1">
    <citation type="submission" date="2017-09" db="EMBL/GenBank/DDBJ databases">
        <title>Genome sequencing of Besnoitia besnoiti strain Bb-Ger1.</title>
        <authorList>
            <person name="Schares G."/>
            <person name="Venepally P."/>
            <person name="Lorenzi H.A."/>
        </authorList>
    </citation>
    <scope>NUCLEOTIDE SEQUENCE [LARGE SCALE GENOMIC DNA]</scope>
    <source>
        <strain evidence="3 4">Bb-Ger1</strain>
    </source>
</reference>
<accession>A0A2A9MF42</accession>
<keyword evidence="4" id="KW-1185">Reference proteome</keyword>
<evidence type="ECO:0000256" key="2">
    <source>
        <dbReference type="SAM" id="Phobius"/>
    </source>
</evidence>
<name>A0A2A9MF42_BESBE</name>
<protein>
    <recommendedName>
        <fullName evidence="5">Transmembrane protein</fullName>
    </recommendedName>
</protein>
<dbReference type="KEGG" id="bbes:BESB_035960"/>
<proteinExistence type="predicted"/>
<gene>
    <name evidence="3" type="ORF">BESB_035960</name>
</gene>
<keyword evidence="2" id="KW-1133">Transmembrane helix</keyword>
<dbReference type="AlphaFoldDB" id="A0A2A9MF42"/>